<evidence type="ECO:0000313" key="3">
    <source>
        <dbReference type="Proteomes" id="UP001434883"/>
    </source>
</evidence>
<organism evidence="2 3">
    <name type="scientific">Xenoophorus captivus</name>
    <dbReference type="NCBI Taxonomy" id="1517983"/>
    <lineage>
        <taxon>Eukaryota</taxon>
        <taxon>Metazoa</taxon>
        <taxon>Chordata</taxon>
        <taxon>Craniata</taxon>
        <taxon>Vertebrata</taxon>
        <taxon>Euteleostomi</taxon>
        <taxon>Actinopterygii</taxon>
        <taxon>Neopterygii</taxon>
        <taxon>Teleostei</taxon>
        <taxon>Neoteleostei</taxon>
        <taxon>Acanthomorphata</taxon>
        <taxon>Ovalentaria</taxon>
        <taxon>Atherinomorphae</taxon>
        <taxon>Cyprinodontiformes</taxon>
        <taxon>Goodeidae</taxon>
        <taxon>Xenoophorus</taxon>
    </lineage>
</organism>
<name>A0ABV0Q3S8_9TELE</name>
<keyword evidence="3" id="KW-1185">Reference proteome</keyword>
<proteinExistence type="predicted"/>
<dbReference type="EMBL" id="JAHRIN010000036">
    <property type="protein sequence ID" value="MEQ2190443.1"/>
    <property type="molecule type" value="Genomic_DNA"/>
</dbReference>
<gene>
    <name evidence="2" type="ORF">XENOCAPTIV_017932</name>
</gene>
<sequence>QPHNPSSNPVPLLNLPTSRPPILSTPMQQRPPLRGRSLSQDHPRGGFRGGKRAGPPFLGGPFHAQKRPYLPPRY</sequence>
<dbReference type="Proteomes" id="UP001434883">
    <property type="component" value="Unassembled WGS sequence"/>
</dbReference>
<feature type="region of interest" description="Disordered" evidence="1">
    <location>
        <begin position="1"/>
        <end position="74"/>
    </location>
</feature>
<comment type="caution">
    <text evidence="2">The sequence shown here is derived from an EMBL/GenBank/DDBJ whole genome shotgun (WGS) entry which is preliminary data.</text>
</comment>
<evidence type="ECO:0000256" key="1">
    <source>
        <dbReference type="SAM" id="MobiDB-lite"/>
    </source>
</evidence>
<evidence type="ECO:0000313" key="2">
    <source>
        <dbReference type="EMBL" id="MEQ2190443.1"/>
    </source>
</evidence>
<accession>A0ABV0Q3S8</accession>
<feature type="non-terminal residue" evidence="2">
    <location>
        <position position="1"/>
    </location>
</feature>
<feature type="compositionally biased region" description="Low complexity" evidence="1">
    <location>
        <begin position="1"/>
        <end position="17"/>
    </location>
</feature>
<protein>
    <submittedName>
        <fullName evidence="2">Uncharacterized protein</fullName>
    </submittedName>
</protein>
<reference evidence="2 3" key="1">
    <citation type="submission" date="2021-06" db="EMBL/GenBank/DDBJ databases">
        <authorList>
            <person name="Palmer J.M."/>
        </authorList>
    </citation>
    <scope>NUCLEOTIDE SEQUENCE [LARGE SCALE GENOMIC DNA]</scope>
    <source>
        <strain evidence="2 3">XC_2019</strain>
        <tissue evidence="2">Muscle</tissue>
    </source>
</reference>